<dbReference type="EMBL" id="NSKD01000011">
    <property type="protein sequence ID" value="PAU77010.1"/>
    <property type="molecule type" value="Genomic_DNA"/>
</dbReference>
<feature type="non-terminal residue" evidence="1">
    <location>
        <position position="54"/>
    </location>
</feature>
<gene>
    <name evidence="2" type="ORF">CK501_14960</name>
    <name evidence="1" type="ORF">CK501_15690</name>
</gene>
<comment type="caution">
    <text evidence="1">The sequence shown here is derived from an EMBL/GenBank/DDBJ whole genome shotgun (WGS) entry which is preliminary data.</text>
</comment>
<evidence type="ECO:0008006" key="4">
    <source>
        <dbReference type="Google" id="ProtNLM"/>
    </source>
</evidence>
<reference evidence="1 3" key="1">
    <citation type="submission" date="2017-08" db="EMBL/GenBank/DDBJ databases">
        <title>Halovibrio sewagensis sp. nov., isolated from wastewater of high salinity.</title>
        <authorList>
            <person name="Dong X."/>
            <person name="Zhang G."/>
        </authorList>
    </citation>
    <scope>NUCLEOTIDE SEQUENCE [LARGE SCALE GENOMIC DNA]</scope>
    <source>
        <strain evidence="1 3">YL5-2</strain>
    </source>
</reference>
<dbReference type="Proteomes" id="UP000218896">
    <property type="component" value="Unassembled WGS sequence"/>
</dbReference>
<dbReference type="AlphaFoldDB" id="A0A2A2EWS0"/>
<dbReference type="RefSeq" id="WP_408607578.1">
    <property type="nucleotide sequence ID" value="NZ_NSKD01000009.1"/>
</dbReference>
<evidence type="ECO:0000313" key="1">
    <source>
        <dbReference type="EMBL" id="PAU77010.1"/>
    </source>
</evidence>
<protein>
    <recommendedName>
        <fullName evidence="4">IS66 family insertion sequence element accessory protein TnpB</fullName>
    </recommendedName>
</protein>
<evidence type="ECO:0000313" key="2">
    <source>
        <dbReference type="EMBL" id="PAU77755.1"/>
    </source>
</evidence>
<dbReference type="NCBIfam" id="NF047593">
    <property type="entry name" value="IS66_ISAeme5_TnpA"/>
    <property type="match status" value="1"/>
</dbReference>
<name>A0A2A2EWS0_9GAMM</name>
<proteinExistence type="predicted"/>
<keyword evidence="3" id="KW-1185">Reference proteome</keyword>
<accession>A0A2A2EWS0</accession>
<dbReference type="EMBL" id="NSKD01000009">
    <property type="protein sequence ID" value="PAU77755.1"/>
    <property type="molecule type" value="Genomic_DNA"/>
</dbReference>
<sequence length="54" mass="6182">MSKRRTPEQWQALVDQQRDSGLSAMQFCKQQSIGYASFCNWRKRLSDAQAGESA</sequence>
<organism evidence="1 3">
    <name type="scientific">Halovibrio salipaludis</name>
    <dbReference type="NCBI Taxonomy" id="2032626"/>
    <lineage>
        <taxon>Bacteria</taxon>
        <taxon>Pseudomonadati</taxon>
        <taxon>Pseudomonadota</taxon>
        <taxon>Gammaproteobacteria</taxon>
        <taxon>Oceanospirillales</taxon>
        <taxon>Halomonadaceae</taxon>
        <taxon>Halovibrio</taxon>
    </lineage>
</organism>
<evidence type="ECO:0000313" key="3">
    <source>
        <dbReference type="Proteomes" id="UP000218896"/>
    </source>
</evidence>